<keyword evidence="1" id="KW-0547">Nucleotide-binding</keyword>
<protein>
    <submittedName>
        <fullName evidence="3">Uncharacterized protein</fullName>
    </submittedName>
</protein>
<dbReference type="InterPro" id="IPR029067">
    <property type="entry name" value="CDC48_domain_2-like_sf"/>
</dbReference>
<gene>
    <name evidence="3" type="ORF">B2A_01280</name>
</gene>
<dbReference type="AlphaFoldDB" id="T1BCD0"/>
<proteinExistence type="predicted"/>
<name>T1BCD0_9ZZZZ</name>
<evidence type="ECO:0000313" key="3">
    <source>
        <dbReference type="EMBL" id="EQD66113.1"/>
    </source>
</evidence>
<reference evidence="3" key="2">
    <citation type="journal article" date="2014" name="ISME J.">
        <title>Microbial stratification in low pH oxic and suboxic macroscopic growths along an acid mine drainage.</title>
        <authorList>
            <person name="Mendez-Garcia C."/>
            <person name="Mesa V."/>
            <person name="Sprenger R.R."/>
            <person name="Richter M."/>
            <person name="Diez M.S."/>
            <person name="Solano J."/>
            <person name="Bargiela R."/>
            <person name="Golyshina O.V."/>
            <person name="Manteca A."/>
            <person name="Ramos J.L."/>
            <person name="Gallego J.R."/>
            <person name="Llorente I."/>
            <person name="Martins Dos Santos V.A."/>
            <person name="Jensen O.N."/>
            <person name="Pelaez A.I."/>
            <person name="Sanchez J."/>
            <person name="Ferrer M."/>
        </authorList>
    </citation>
    <scope>NUCLEOTIDE SEQUENCE</scope>
</reference>
<reference evidence="3" key="1">
    <citation type="submission" date="2013-08" db="EMBL/GenBank/DDBJ databases">
        <authorList>
            <person name="Mendez C."/>
            <person name="Richter M."/>
            <person name="Ferrer M."/>
            <person name="Sanchez J."/>
        </authorList>
    </citation>
    <scope>NUCLEOTIDE SEQUENCE</scope>
</reference>
<organism evidence="3">
    <name type="scientific">mine drainage metagenome</name>
    <dbReference type="NCBI Taxonomy" id="410659"/>
    <lineage>
        <taxon>unclassified sequences</taxon>
        <taxon>metagenomes</taxon>
        <taxon>ecological metagenomes</taxon>
    </lineage>
</organism>
<sequence length="37" mass="4084">MFGYTFNFIVAQVTPHSIVKVGKNTEVVVKSEPISES</sequence>
<accession>T1BCD0</accession>
<dbReference type="SUPFAM" id="SSF54585">
    <property type="entry name" value="Cdc48 domain 2-like"/>
    <property type="match status" value="1"/>
</dbReference>
<comment type="caution">
    <text evidence="3">The sequence shown here is derived from an EMBL/GenBank/DDBJ whole genome shotgun (WGS) entry which is preliminary data.</text>
</comment>
<keyword evidence="2" id="KW-0067">ATP-binding</keyword>
<evidence type="ECO:0000256" key="2">
    <source>
        <dbReference type="ARBA" id="ARBA00022840"/>
    </source>
</evidence>
<dbReference type="EMBL" id="AUZZ01000953">
    <property type="protein sequence ID" value="EQD66113.1"/>
    <property type="molecule type" value="Genomic_DNA"/>
</dbReference>
<dbReference type="GO" id="GO:0005524">
    <property type="term" value="F:ATP binding"/>
    <property type="evidence" value="ECO:0007669"/>
    <property type="project" value="UniProtKB-KW"/>
</dbReference>
<evidence type="ECO:0000256" key="1">
    <source>
        <dbReference type="ARBA" id="ARBA00022741"/>
    </source>
</evidence>
<feature type="non-terminal residue" evidence="3">
    <location>
        <position position="37"/>
    </location>
</feature>